<dbReference type="InParanoid" id="Q339X9"/>
<dbReference type="AlphaFoldDB" id="Q339X9"/>
<accession>Q339X9</accession>
<dbReference type="EMBL" id="DP000086">
    <property type="protein sequence ID" value="ABB47148.2"/>
    <property type="molecule type" value="Genomic_DNA"/>
</dbReference>
<feature type="compositionally biased region" description="Low complexity" evidence="1">
    <location>
        <begin position="78"/>
        <end position="87"/>
    </location>
</feature>
<reference evidence="3" key="2">
    <citation type="journal article" date="2003" name="Science">
        <title>Collection, Mapping, and Annotation of Over 28,000 cDNA Clones from japonica Rice.</title>
        <authorList>
            <person name="Kikuchi S."/>
            <person name="Satoh K."/>
            <person name="Nagata T."/>
            <person name="Kawagashira N."/>
            <person name="Doi K."/>
            <person name="Kishimoto N."/>
            <person name="Yazaki J."/>
            <person name="Ishikawa M."/>
            <person name="Yamada H."/>
            <person name="Ooka H."/>
            <person name="Hotta I."/>
            <person name="Kojima K."/>
            <person name="Namiki T."/>
            <person name="Ohneda E."/>
            <person name="Yahagi W."/>
            <person name="Suzuki K."/>
            <person name="Li C."/>
            <person name="Ohtsuki K."/>
            <person name="Shishiki T."/>
            <person name="Otomo Y."/>
            <person name="Murakami K."/>
            <person name="Iida Y."/>
            <person name="Sugano S."/>
            <person name="Fujimura T."/>
            <person name="Suzuki Y."/>
            <person name="Tsunoda Y."/>
            <person name="Kurosaki T."/>
            <person name="Kodama T."/>
            <person name="Masuda H."/>
            <person name="Kobayashi M."/>
            <person name="Xie Q."/>
            <person name="Lu M."/>
            <person name="Narikawa R."/>
            <person name="Sugiyama A."/>
            <person name="Mizuno K."/>
            <person name="Yokomizo S."/>
            <person name="Niikura J."/>
            <person name="Ikeda R."/>
            <person name="Ishibiki J."/>
            <person name="Kawamata M."/>
            <person name="Yoshimura A."/>
            <person name="Miura J."/>
            <person name="Kusumegi T."/>
            <person name="Oka M."/>
            <person name="Ryu R."/>
            <person name="Ueda M."/>
            <person name="Matsubara K."/>
            <person name="Kawai J."/>
            <person name="Carninci P."/>
            <person name="Adachi J."/>
            <person name="Aizawa K."/>
            <person name="Arakawa T."/>
            <person name="Fukuda S."/>
            <person name="Hara A."/>
            <person name="Hashidume W."/>
            <person name="Hayatsu N."/>
            <person name="Imotani K."/>
            <person name="Ishii Y."/>
            <person name="Itoh M."/>
            <person name="Kagawa I."/>
            <person name="Kondo S."/>
            <person name="Konno H."/>
            <person name="Miyazaki A."/>
            <person name="Osato N."/>
            <person name="Ota Y."/>
            <person name="Saito R."/>
            <person name="Sasaki D."/>
            <person name="Sato K."/>
            <person name="Shibata K."/>
            <person name="Shinagawa A."/>
            <person name="Shiraki T."/>
            <person name="Yoshino M."/>
            <person name="Hayashizaki Y."/>
        </authorList>
    </citation>
    <scope>NUCLEOTIDE SEQUENCE</scope>
</reference>
<name>Q339X9_ORYSJ</name>
<proteinExistence type="evidence at transcript level"/>
<reference evidence="4 5" key="7">
    <citation type="journal article" date="2013" name="Rice">
        <title>Improvement of the Oryza sativa Nipponbare reference genome using next generation sequence and optical map data.</title>
        <authorList>
            <person name="Kawahara Y."/>
            <person name="de la Bastide M."/>
            <person name="Hamilton J.P."/>
            <person name="Kanamori H."/>
            <person name="McCombie W.R."/>
            <person name="Ouyang S."/>
            <person name="Schwartz D.C."/>
            <person name="Tanaka T."/>
            <person name="Wu J."/>
            <person name="Zhou S."/>
            <person name="Childs K.L."/>
            <person name="Davidson R.M."/>
            <person name="Lin H."/>
            <person name="Quesada-Ocampo L."/>
            <person name="Vaillancourt B."/>
            <person name="Sakai H."/>
            <person name="Lee S.S."/>
            <person name="Kim J."/>
            <person name="Numa H."/>
            <person name="Itoh T."/>
            <person name="Buell C.R."/>
            <person name="Matsumoto T."/>
        </authorList>
    </citation>
    <scope>NUCLEOTIDE SEQUENCE [LARGE SCALE GENOMIC DNA]</scope>
    <source>
        <strain evidence="5">cv. Nipponbare</strain>
    </source>
</reference>
<reference evidence="5" key="4">
    <citation type="journal article" date="2005" name="Nature">
        <title>The map-based sequence of the rice genome.</title>
        <authorList>
            <consortium name="International rice genome sequencing project (IRGSP)"/>
            <person name="Matsumoto T."/>
            <person name="Wu J."/>
            <person name="Kanamori H."/>
            <person name="Katayose Y."/>
            <person name="Fujisawa M."/>
            <person name="Namiki N."/>
            <person name="Mizuno H."/>
            <person name="Yamamoto K."/>
            <person name="Antonio B.A."/>
            <person name="Baba T."/>
            <person name="Sakata K."/>
            <person name="Nagamura Y."/>
            <person name="Aoki H."/>
            <person name="Arikawa K."/>
            <person name="Arita K."/>
            <person name="Bito T."/>
            <person name="Chiden Y."/>
            <person name="Fujitsuka N."/>
            <person name="Fukunaka R."/>
            <person name="Hamada M."/>
            <person name="Harada C."/>
            <person name="Hayashi A."/>
            <person name="Hijishita S."/>
            <person name="Honda M."/>
            <person name="Hosokawa S."/>
            <person name="Ichikawa Y."/>
            <person name="Idonuma A."/>
            <person name="Iijima M."/>
            <person name="Ikeda M."/>
            <person name="Ikeno M."/>
            <person name="Ito K."/>
            <person name="Ito S."/>
            <person name="Ito T."/>
            <person name="Ito Y."/>
            <person name="Ito Y."/>
            <person name="Iwabuchi A."/>
            <person name="Kamiya K."/>
            <person name="Karasawa W."/>
            <person name="Kurita K."/>
            <person name="Katagiri S."/>
            <person name="Kikuta A."/>
            <person name="Kobayashi H."/>
            <person name="Kobayashi N."/>
            <person name="Machita K."/>
            <person name="Maehara T."/>
            <person name="Masukawa M."/>
            <person name="Mizubayashi T."/>
            <person name="Mukai Y."/>
            <person name="Nagasaki H."/>
            <person name="Nagata Y."/>
            <person name="Naito S."/>
            <person name="Nakashima M."/>
            <person name="Nakama Y."/>
            <person name="Nakamichi Y."/>
            <person name="Nakamura M."/>
            <person name="Meguro A."/>
            <person name="Negishi M."/>
            <person name="Ohta I."/>
            <person name="Ohta T."/>
            <person name="Okamoto M."/>
            <person name="Ono N."/>
            <person name="Saji S."/>
            <person name="Sakaguchi M."/>
            <person name="Sakai K."/>
            <person name="Shibata M."/>
            <person name="Shimokawa T."/>
            <person name="Song J."/>
            <person name="Takazaki Y."/>
            <person name="Terasawa K."/>
            <person name="Tsugane M."/>
            <person name="Tsuji K."/>
            <person name="Ueda S."/>
            <person name="Waki K."/>
            <person name="Yamagata H."/>
            <person name="Yamamoto M."/>
            <person name="Yamamoto S."/>
            <person name="Yamane H."/>
            <person name="Yoshiki S."/>
            <person name="Yoshihara R."/>
            <person name="Yukawa K."/>
            <person name="Zhong H."/>
            <person name="Yano M."/>
            <person name="Yuan Q."/>
            <person name="Ouyang S."/>
            <person name="Liu J."/>
            <person name="Jones K.M."/>
            <person name="Gansberger K."/>
            <person name="Moffat K."/>
            <person name="Hill J."/>
            <person name="Bera J."/>
            <person name="Fadrosh D."/>
            <person name="Jin S."/>
            <person name="Johri S."/>
            <person name="Kim M."/>
            <person name="Overton L."/>
            <person name="Reardon M."/>
            <person name="Tsitrin T."/>
            <person name="Vuong H."/>
            <person name="Weaver B."/>
            <person name="Ciecko A."/>
            <person name="Tallon L."/>
            <person name="Jackson J."/>
            <person name="Pai G."/>
            <person name="Aken S.V."/>
            <person name="Utterback T."/>
            <person name="Reidmuller S."/>
            <person name="Feldblyum T."/>
            <person name="Hsiao J."/>
            <person name="Zismann V."/>
            <person name="Iobst S."/>
            <person name="de Vazeille A.R."/>
            <person name="Buell C.R."/>
            <person name="Ying K."/>
            <person name="Li Y."/>
            <person name="Lu T."/>
            <person name="Huang Y."/>
            <person name="Zhao Q."/>
            <person name="Feng Q."/>
            <person name="Zhang L."/>
            <person name="Zhu J."/>
            <person name="Weng Q."/>
            <person name="Mu J."/>
            <person name="Lu Y."/>
            <person name="Fan D."/>
            <person name="Liu Y."/>
            <person name="Guan J."/>
            <person name="Zhang Y."/>
            <person name="Yu S."/>
            <person name="Liu X."/>
            <person name="Zhang Y."/>
            <person name="Hong G."/>
            <person name="Han B."/>
            <person name="Choisne N."/>
            <person name="Demange N."/>
            <person name="Orjeda G."/>
            <person name="Samain S."/>
            <person name="Cattolico L."/>
            <person name="Pelletier E."/>
            <person name="Couloux A."/>
            <person name="Segurens B."/>
            <person name="Wincker P."/>
            <person name="D'Hont A."/>
            <person name="Scarpelli C."/>
            <person name="Weissenbach J."/>
            <person name="Salanoubat M."/>
            <person name="Quetier F."/>
            <person name="Yu Y."/>
            <person name="Kim H.R."/>
            <person name="Rambo T."/>
            <person name="Currie J."/>
            <person name="Collura K."/>
            <person name="Luo M."/>
            <person name="Yang T."/>
            <person name="Ammiraju J.S.S."/>
            <person name="Engler F."/>
            <person name="Soderlund C."/>
            <person name="Wing R.A."/>
            <person name="Palmer L.E."/>
            <person name="de la Bastide M."/>
            <person name="Spiegel L."/>
            <person name="Nascimento L."/>
            <person name="Zutavern T."/>
            <person name="O'Shaughnessy A."/>
            <person name="Dike S."/>
            <person name="Dedhia N."/>
            <person name="Preston R."/>
            <person name="Balija V."/>
            <person name="McCombie W.R."/>
            <person name="Chow T."/>
            <person name="Chen H."/>
            <person name="Chung M."/>
            <person name="Chen C."/>
            <person name="Shaw J."/>
            <person name="Wu H."/>
            <person name="Hsiao K."/>
            <person name="Chao Y."/>
            <person name="Chu M."/>
            <person name="Cheng C."/>
            <person name="Hour A."/>
            <person name="Lee P."/>
            <person name="Lin S."/>
            <person name="Lin Y."/>
            <person name="Liou J."/>
            <person name="Liu S."/>
            <person name="Hsing Y."/>
            <person name="Raghuvanshi S."/>
            <person name="Mohanty A."/>
            <person name="Bharti A.K."/>
            <person name="Gaur A."/>
            <person name="Gupta V."/>
            <person name="Kumar D."/>
            <person name="Ravi V."/>
            <person name="Vij S."/>
            <person name="Kapur A."/>
            <person name="Khurana P."/>
            <person name="Khurana P."/>
            <person name="Khurana J.P."/>
            <person name="Tyagi A.K."/>
            <person name="Gaikwad K."/>
            <person name="Singh A."/>
            <person name="Dalal V."/>
            <person name="Srivastava S."/>
            <person name="Dixit A."/>
            <person name="Pal A.K."/>
            <person name="Ghazi I.A."/>
            <person name="Yadav M."/>
            <person name="Pandit A."/>
            <person name="Bhargava A."/>
            <person name="Sureshbabu K."/>
            <person name="Batra K."/>
            <person name="Sharma T.R."/>
            <person name="Mohapatra T."/>
            <person name="Singh N.K."/>
            <person name="Messing J."/>
            <person name="Nelson A.B."/>
            <person name="Fuks G."/>
            <person name="Kavchok S."/>
            <person name="Keizer G."/>
            <person name="Linton E."/>
            <person name="Llaca V."/>
            <person name="Song R."/>
            <person name="Tanyolac B."/>
            <person name="Young S."/>
            <person name="Ho-Il K."/>
            <person name="Hahn J.H."/>
            <person name="Sangsakoo G."/>
            <person name="Vanavichit A."/>
            <person name="de Mattos Luiz.A.T."/>
            <person name="Zimmer P.D."/>
            <person name="Malone G."/>
            <person name="Dellagostin O."/>
            <person name="de Oliveira A.C."/>
            <person name="Bevan M."/>
            <person name="Bancroft I."/>
            <person name="Minx P."/>
            <person name="Cordum H."/>
            <person name="Wilson R."/>
            <person name="Cheng Z."/>
            <person name="Jin W."/>
            <person name="Jiang J."/>
            <person name="Leong S.A."/>
            <person name="Iwama H."/>
            <person name="Gojobori T."/>
            <person name="Itoh T."/>
            <person name="Niimura Y."/>
            <person name="Fujii Y."/>
            <person name="Habara T."/>
            <person name="Sakai H."/>
            <person name="Sato Y."/>
            <person name="Wilson G."/>
            <person name="Kumar K."/>
            <person name="McCouch S."/>
            <person name="Juretic N."/>
            <person name="Hoen D."/>
            <person name="Wright S."/>
            <person name="Bruskiewich R."/>
            <person name="Bureau T."/>
            <person name="Miyao A."/>
            <person name="Hirochika H."/>
            <person name="Nishikawa T."/>
            <person name="Kadowaki K."/>
            <person name="Sugiura M."/>
            <person name="Burr B."/>
            <person name="Sasaki T."/>
        </authorList>
    </citation>
    <scope>NUCLEOTIDE SEQUENCE [LARGE SCALE GENOMIC DNA]</scope>
    <source>
        <strain evidence="5">cv. Nipponbare</strain>
    </source>
</reference>
<organism evidence="2">
    <name type="scientific">Oryza sativa subsp. japonica</name>
    <name type="common">Rice</name>
    <dbReference type="NCBI Taxonomy" id="39947"/>
    <lineage>
        <taxon>Eukaryota</taxon>
        <taxon>Viridiplantae</taxon>
        <taxon>Streptophyta</taxon>
        <taxon>Embryophyta</taxon>
        <taxon>Tracheophyta</taxon>
        <taxon>Spermatophyta</taxon>
        <taxon>Magnoliopsida</taxon>
        <taxon>Liliopsida</taxon>
        <taxon>Poales</taxon>
        <taxon>Poaceae</taxon>
        <taxon>BOP clade</taxon>
        <taxon>Oryzoideae</taxon>
        <taxon>Oryzeae</taxon>
        <taxon>Oryzinae</taxon>
        <taxon>Oryza</taxon>
        <taxon>Oryza sativa</taxon>
    </lineage>
</organism>
<dbReference type="OMA" id="HALRWPG"/>
<dbReference type="EMBL" id="AP014966">
    <property type="protein sequence ID" value="BAT10316.1"/>
    <property type="molecule type" value="Genomic_DNA"/>
</dbReference>
<reference evidence="4" key="6">
    <citation type="journal article" date="2013" name="Plant Cell Physiol.">
        <title>Rice Annotation Project Database (RAP-DB): an integrative and interactive database for rice genomics.</title>
        <authorList>
            <person name="Sakai H."/>
            <person name="Lee S.S."/>
            <person name="Tanaka T."/>
            <person name="Numa H."/>
            <person name="Kim J."/>
            <person name="Kawahara Y."/>
            <person name="Wakimoto H."/>
            <person name="Yang C.C."/>
            <person name="Iwamoto M."/>
            <person name="Abe T."/>
            <person name="Yamada Y."/>
            <person name="Muto A."/>
            <person name="Inokuchi H."/>
            <person name="Ikemura T."/>
            <person name="Matsumoto T."/>
            <person name="Sasaki T."/>
            <person name="Itoh T."/>
        </authorList>
    </citation>
    <scope>NUCLEOTIDE SEQUENCE</scope>
</reference>
<evidence type="ECO:0000313" key="3">
    <source>
        <dbReference type="EMBL" id="BAG98736.1"/>
    </source>
</evidence>
<dbReference type="HOGENOM" id="CLU_1410891_0_0_1"/>
<evidence type="ECO:0000313" key="4">
    <source>
        <dbReference type="EMBL" id="BAT10316.1"/>
    </source>
</evidence>
<reference evidence="2" key="1">
    <citation type="journal article" date="2003" name="Science">
        <title>In-depth view of structure, activity, and evolution of rice chromosome 10.</title>
        <authorList>
            <consortium name="Rice Chromosome 10 Sequencing Consortium"/>
        </authorList>
    </citation>
    <scope>NUCLEOTIDE SEQUENCE [LARGE SCALE GENOMIC DNA]</scope>
</reference>
<dbReference type="KEGG" id="osa:4348312"/>
<reference evidence="4" key="8">
    <citation type="submission" date="2015-10" db="EMBL/GenBank/DDBJ databases">
        <authorList>
            <person name="Sakai H."/>
            <person name="Kawahara Y."/>
            <person name="Matsumoto T."/>
            <person name="Buell C.R."/>
            <person name="Itoh T."/>
        </authorList>
    </citation>
    <scope>NUCLEOTIDE SEQUENCE</scope>
</reference>
<reference evidence="2" key="3">
    <citation type="submission" date="2003-05" db="EMBL/GenBank/DDBJ databases">
        <authorList>
            <person name="Buell C.R."/>
            <person name="Wing R.A."/>
            <person name="McCombie W.R."/>
            <person name="Messing J."/>
            <person name="Yuan Q."/>
            <person name="Ouyang S."/>
        </authorList>
    </citation>
    <scope>NUCLEOTIDE SEQUENCE</scope>
</reference>
<dbReference type="EMBL" id="AK109422">
    <property type="protein sequence ID" value="BAG98736.1"/>
    <property type="molecule type" value="mRNA"/>
</dbReference>
<evidence type="ECO:0000313" key="2">
    <source>
        <dbReference type="EMBL" id="ABB47148.2"/>
    </source>
</evidence>
<keyword evidence="5" id="KW-1185">Reference proteome</keyword>
<feature type="compositionally biased region" description="Low complexity" evidence="1">
    <location>
        <begin position="7"/>
        <end position="18"/>
    </location>
</feature>
<dbReference type="Gramene" id="Os10t0322300-01">
    <property type="protein sequence ID" value="Os10t0322300-01"/>
    <property type="gene ID" value="Os10g0322300"/>
</dbReference>
<dbReference type="PaxDb" id="39947-Q339X9"/>
<sequence length="193" mass="21138">MSHRDSSIGSSTATASSTTGGGLSSLFPNLDVPLSSPQSTDPRRHSPPLFPSLHRSRSPSTAAASLSGQRHSLPSAHSCPGRPRSSPARPPLRRQITIVRSRRGRCPHLPSRSPTRCRWDLQQGWRRALLVSPQQSAPIPCLSHALRWPGTTPSPLHRLASGCSSVGRSQRRHIKDSASLPSRWWRWLPPESL</sequence>
<feature type="region of interest" description="Disordered" evidence="1">
    <location>
        <begin position="1"/>
        <end position="92"/>
    </location>
</feature>
<evidence type="ECO:0000256" key="1">
    <source>
        <dbReference type="SAM" id="MobiDB-lite"/>
    </source>
</evidence>
<reference evidence="2" key="5">
    <citation type="submission" date="2006-07" db="EMBL/GenBank/DDBJ databases">
        <authorList>
            <person name="Buell R."/>
        </authorList>
    </citation>
    <scope>NUCLEOTIDE SEQUENCE</scope>
</reference>
<dbReference type="Proteomes" id="UP000059680">
    <property type="component" value="Chromosome 10"/>
</dbReference>
<dbReference type="EMBL" id="DP000086">
    <property type="protein sequence ID" value="ABG66006.1"/>
    <property type="molecule type" value="Genomic_DNA"/>
</dbReference>
<feature type="compositionally biased region" description="Polar residues" evidence="1">
    <location>
        <begin position="58"/>
        <end position="72"/>
    </location>
</feature>
<protein>
    <submittedName>
        <fullName evidence="2">Expressed protein</fullName>
    </submittedName>
    <submittedName>
        <fullName evidence="4">Os10g0322300 protein</fullName>
    </submittedName>
    <submittedName>
        <fullName evidence="3">cDNA clone:006-305-E11, full insert sequence</fullName>
    </submittedName>
</protein>
<gene>
    <name evidence="2" type="ordered locus">LOC_Os10g17520</name>
    <name evidence="4" type="ordered locus">Os10g0322300</name>
    <name evidence="4" type="ORF">OSNPB_100322300</name>
</gene>
<evidence type="ECO:0000313" key="5">
    <source>
        <dbReference type="Proteomes" id="UP000059680"/>
    </source>
</evidence>